<organism evidence="1 2">
    <name type="scientific">Peronosclerospora sorghi</name>
    <dbReference type="NCBI Taxonomy" id="230839"/>
    <lineage>
        <taxon>Eukaryota</taxon>
        <taxon>Sar</taxon>
        <taxon>Stramenopiles</taxon>
        <taxon>Oomycota</taxon>
        <taxon>Peronosporomycetes</taxon>
        <taxon>Peronosporales</taxon>
        <taxon>Peronosporaceae</taxon>
        <taxon>Peronosclerospora</taxon>
    </lineage>
</organism>
<evidence type="ECO:0000313" key="1">
    <source>
        <dbReference type="EMBL" id="KAI9915891.1"/>
    </source>
</evidence>
<dbReference type="EMBL" id="CM047582">
    <property type="protein sequence ID" value="KAI9915891.1"/>
    <property type="molecule type" value="Genomic_DNA"/>
</dbReference>
<accession>A0ACC0WDV6</accession>
<name>A0ACC0WDV6_9STRA</name>
<evidence type="ECO:0000313" key="2">
    <source>
        <dbReference type="Proteomes" id="UP001163321"/>
    </source>
</evidence>
<sequence length="127" mass="14622">MVSIEKEALRTSADTEIIDHVYMLDFQNVFDSDDDSHFGNVYVAPPVNIPGKYQKQDRLGGVKVAGVRVLFTYAGFQRRKMLIRKLETISEGGELVLLPTRWKREGIVIRNVLYSGEQRQRPNRRVI</sequence>
<comment type="caution">
    <text evidence="1">The sequence shown here is derived from an EMBL/GenBank/DDBJ whole genome shotgun (WGS) entry which is preliminary data.</text>
</comment>
<keyword evidence="2" id="KW-1185">Reference proteome</keyword>
<gene>
    <name evidence="1" type="ORF">PsorP6_007481</name>
</gene>
<proteinExistence type="predicted"/>
<dbReference type="Proteomes" id="UP001163321">
    <property type="component" value="Chromosome 3"/>
</dbReference>
<reference evidence="1 2" key="1">
    <citation type="journal article" date="2022" name="bioRxiv">
        <title>The genome of the oomycete Peronosclerospora sorghi, a cosmopolitan pathogen of maize and sorghum, is inflated with dispersed pseudogenes.</title>
        <authorList>
            <person name="Fletcher K."/>
            <person name="Martin F."/>
            <person name="Isakeit T."/>
            <person name="Cavanaugh K."/>
            <person name="Magill C."/>
            <person name="Michelmore R."/>
        </authorList>
    </citation>
    <scope>NUCLEOTIDE SEQUENCE [LARGE SCALE GENOMIC DNA]</scope>
    <source>
        <strain evidence="1">P6</strain>
    </source>
</reference>
<protein>
    <submittedName>
        <fullName evidence="1">Uncharacterized protein</fullName>
    </submittedName>
</protein>